<proteinExistence type="predicted"/>
<dbReference type="AlphaFoldDB" id="A0AAV4PD93"/>
<evidence type="ECO:0000313" key="3">
    <source>
        <dbReference type="Proteomes" id="UP001054837"/>
    </source>
</evidence>
<evidence type="ECO:0000313" key="2">
    <source>
        <dbReference type="EMBL" id="GIX93686.1"/>
    </source>
</evidence>
<protein>
    <submittedName>
        <fullName evidence="2">Uncharacterized protein</fullName>
    </submittedName>
</protein>
<keyword evidence="3" id="KW-1185">Reference proteome</keyword>
<feature type="region of interest" description="Disordered" evidence="1">
    <location>
        <begin position="1"/>
        <end position="46"/>
    </location>
</feature>
<dbReference type="Proteomes" id="UP001054837">
    <property type="component" value="Unassembled WGS sequence"/>
</dbReference>
<accession>A0AAV4PD93</accession>
<gene>
    <name evidence="2" type="ORF">CDAR_521621</name>
</gene>
<name>A0AAV4PD93_9ARAC</name>
<organism evidence="2 3">
    <name type="scientific">Caerostris darwini</name>
    <dbReference type="NCBI Taxonomy" id="1538125"/>
    <lineage>
        <taxon>Eukaryota</taxon>
        <taxon>Metazoa</taxon>
        <taxon>Ecdysozoa</taxon>
        <taxon>Arthropoda</taxon>
        <taxon>Chelicerata</taxon>
        <taxon>Arachnida</taxon>
        <taxon>Araneae</taxon>
        <taxon>Araneomorphae</taxon>
        <taxon>Entelegynae</taxon>
        <taxon>Araneoidea</taxon>
        <taxon>Araneidae</taxon>
        <taxon>Caerostris</taxon>
    </lineage>
</organism>
<feature type="compositionally biased region" description="Basic residues" evidence="1">
    <location>
        <begin position="17"/>
        <end position="36"/>
    </location>
</feature>
<dbReference type="EMBL" id="BPLQ01002534">
    <property type="protein sequence ID" value="GIX93686.1"/>
    <property type="molecule type" value="Genomic_DNA"/>
</dbReference>
<sequence length="87" mass="9856">MTPPPEPTVGPVEGALKKKRKKESRSVRRGVKKVRQQRKESSLEQGVGLMTKIKPDMAPLYPVNFCQYLLFIIVTSKNPSSQTQCRK</sequence>
<evidence type="ECO:0000256" key="1">
    <source>
        <dbReference type="SAM" id="MobiDB-lite"/>
    </source>
</evidence>
<reference evidence="2 3" key="1">
    <citation type="submission" date="2021-06" db="EMBL/GenBank/DDBJ databases">
        <title>Caerostris darwini draft genome.</title>
        <authorList>
            <person name="Kono N."/>
            <person name="Arakawa K."/>
        </authorList>
    </citation>
    <scope>NUCLEOTIDE SEQUENCE [LARGE SCALE GENOMIC DNA]</scope>
</reference>
<comment type="caution">
    <text evidence="2">The sequence shown here is derived from an EMBL/GenBank/DDBJ whole genome shotgun (WGS) entry which is preliminary data.</text>
</comment>